<comment type="caution">
    <text evidence="1">The sequence shown here is derived from an EMBL/GenBank/DDBJ whole genome shotgun (WGS) entry which is preliminary data.</text>
</comment>
<evidence type="ECO:0000313" key="2">
    <source>
        <dbReference type="Proteomes" id="UP000676310"/>
    </source>
</evidence>
<proteinExistence type="predicted"/>
<organism evidence="1 2">
    <name type="scientific">Alternaria atra</name>
    <dbReference type="NCBI Taxonomy" id="119953"/>
    <lineage>
        <taxon>Eukaryota</taxon>
        <taxon>Fungi</taxon>
        <taxon>Dikarya</taxon>
        <taxon>Ascomycota</taxon>
        <taxon>Pezizomycotina</taxon>
        <taxon>Dothideomycetes</taxon>
        <taxon>Pleosporomycetidae</taxon>
        <taxon>Pleosporales</taxon>
        <taxon>Pleosporineae</taxon>
        <taxon>Pleosporaceae</taxon>
        <taxon>Alternaria</taxon>
        <taxon>Alternaria sect. Ulocladioides</taxon>
    </lineage>
</organism>
<reference evidence="1" key="1">
    <citation type="submission" date="2021-05" db="EMBL/GenBank/DDBJ databases">
        <authorList>
            <person name="Stam R."/>
        </authorList>
    </citation>
    <scope>NUCLEOTIDE SEQUENCE</scope>
    <source>
        <strain evidence="1">CS162</strain>
    </source>
</reference>
<dbReference type="OrthoDB" id="3690883at2759"/>
<dbReference type="GeneID" id="67021037"/>
<gene>
    <name evidence="1" type="ORF">ALTATR162_LOCUS8879</name>
</gene>
<keyword evidence="2" id="KW-1185">Reference proteome</keyword>
<name>A0A8J2IDF9_9PLEO</name>
<dbReference type="RefSeq" id="XP_043172447.1">
    <property type="nucleotide sequence ID" value="XM_043316512.1"/>
</dbReference>
<protein>
    <submittedName>
        <fullName evidence="1">Uncharacterized protein</fullName>
    </submittedName>
</protein>
<dbReference type="Proteomes" id="UP000676310">
    <property type="component" value="Unassembled WGS sequence"/>
</dbReference>
<accession>A0A8J2IDF9</accession>
<dbReference type="EMBL" id="CAJRGZ010000023">
    <property type="protein sequence ID" value="CAG5178794.1"/>
    <property type="molecule type" value="Genomic_DNA"/>
</dbReference>
<dbReference type="AlphaFoldDB" id="A0A8J2IDF9"/>
<evidence type="ECO:0000313" key="1">
    <source>
        <dbReference type="EMBL" id="CAG5178794.1"/>
    </source>
</evidence>
<sequence>MAAPASPPPPLLALPRELRNLIYSYLDAGGDPGWRCTKLFAPDRVQYHVHNAPNLSLLHAHPRLREEYLEAIEKDGVSVTISDEETLEKGFVISTLPDSPPTIHHPVHTLSLDTLFARFVKHVTILTDIGQGIRGGYSELEILWITIKRLASALLQEGPLLSTMRIGIQCHSSTRLQHHNNAYPQFETANFLNSPPPCLEVLQLVQRAEGYRLDQVSPWLGQPRPQHGLVKHGCYLYTRSGTDHDLHLWEPSDVLNHFKLQPYTIGNWNTPLPTSIIEHEMKEWREKHGHREAIAWF</sequence>